<dbReference type="WBParaSite" id="TCLT_0000695801-mRNA-1">
    <property type="protein sequence ID" value="TCLT_0000695801-mRNA-1"/>
    <property type="gene ID" value="TCLT_0000695801"/>
</dbReference>
<dbReference type="PANTHER" id="PTHR24351">
    <property type="entry name" value="RIBOSOMAL PROTEIN S6 KINASE"/>
    <property type="match status" value="1"/>
</dbReference>
<keyword evidence="2" id="KW-0808">Transferase</keyword>
<dbReference type="Pfam" id="PF00069">
    <property type="entry name" value="Pkinase"/>
    <property type="match status" value="1"/>
</dbReference>
<dbReference type="AlphaFoldDB" id="A0A0N5D262"/>
<evidence type="ECO:0000313" key="8">
    <source>
        <dbReference type="Proteomes" id="UP000276776"/>
    </source>
</evidence>
<accession>A0A0N5D262</accession>
<evidence type="ECO:0000256" key="3">
    <source>
        <dbReference type="ARBA" id="ARBA00022741"/>
    </source>
</evidence>
<keyword evidence="3" id="KW-0547">Nucleotide-binding</keyword>
<feature type="domain" description="Protein kinase" evidence="6">
    <location>
        <begin position="1"/>
        <end position="179"/>
    </location>
</feature>
<evidence type="ECO:0000256" key="4">
    <source>
        <dbReference type="ARBA" id="ARBA00022777"/>
    </source>
</evidence>
<dbReference type="GO" id="GO:0005524">
    <property type="term" value="F:ATP binding"/>
    <property type="evidence" value="ECO:0007669"/>
    <property type="project" value="UniProtKB-KW"/>
</dbReference>
<dbReference type="FunFam" id="1.10.510.10:FF:000008">
    <property type="entry name" value="Non-specific serine/threonine protein kinase"/>
    <property type="match status" value="1"/>
</dbReference>
<dbReference type="OMA" id="FRGISWI"/>
<keyword evidence="5" id="KW-0067">ATP-binding</keyword>
<dbReference type="PROSITE" id="PS00108">
    <property type="entry name" value="PROTEIN_KINASE_ST"/>
    <property type="match status" value="1"/>
</dbReference>
<keyword evidence="1" id="KW-0723">Serine/threonine-protein kinase</keyword>
<evidence type="ECO:0000313" key="9">
    <source>
        <dbReference type="WBParaSite" id="TCLT_0000695801-mRNA-1"/>
    </source>
</evidence>
<keyword evidence="4" id="KW-0418">Kinase</keyword>
<evidence type="ECO:0000313" key="7">
    <source>
        <dbReference type="EMBL" id="VDN04353.1"/>
    </source>
</evidence>
<name>A0A0N5D262_THECL</name>
<dbReference type="GO" id="GO:0004674">
    <property type="term" value="F:protein serine/threonine kinase activity"/>
    <property type="evidence" value="ECO:0007669"/>
    <property type="project" value="UniProtKB-KW"/>
</dbReference>
<dbReference type="InterPro" id="IPR000719">
    <property type="entry name" value="Prot_kinase_dom"/>
</dbReference>
<dbReference type="PROSITE" id="PS50011">
    <property type="entry name" value="PROTEIN_KINASE_DOM"/>
    <property type="match status" value="1"/>
</dbReference>
<dbReference type="STRING" id="103827.A0A0N5D262"/>
<gene>
    <name evidence="7" type="ORF">TCLT_LOCUS6947</name>
</gene>
<dbReference type="InterPro" id="IPR008271">
    <property type="entry name" value="Ser/Thr_kinase_AS"/>
</dbReference>
<evidence type="ECO:0000256" key="5">
    <source>
        <dbReference type="ARBA" id="ARBA00022840"/>
    </source>
</evidence>
<evidence type="ECO:0000259" key="6">
    <source>
        <dbReference type="PROSITE" id="PS50011"/>
    </source>
</evidence>
<dbReference type="OrthoDB" id="63267at2759"/>
<organism evidence="9">
    <name type="scientific">Thelazia callipaeda</name>
    <name type="common">Oriental eyeworm</name>
    <name type="synonym">Parasitic nematode</name>
    <dbReference type="NCBI Taxonomy" id="103827"/>
    <lineage>
        <taxon>Eukaryota</taxon>
        <taxon>Metazoa</taxon>
        <taxon>Ecdysozoa</taxon>
        <taxon>Nematoda</taxon>
        <taxon>Chromadorea</taxon>
        <taxon>Rhabditida</taxon>
        <taxon>Spirurina</taxon>
        <taxon>Spiruromorpha</taxon>
        <taxon>Thelazioidea</taxon>
        <taxon>Thelaziidae</taxon>
        <taxon>Thelazia</taxon>
    </lineage>
</organism>
<sequence>MEFANGGELFFHLQQNRIFSEARTQFYGAEIILALGYLHEQCIVYRDMKLENLLLDKDGHIKIADFGLCKEDISFGDRTRTFCGTPEYLAPEVLEDNDYGRAVDWWGVGVVMYEMMCGRLPFYSKDHEKLFELILTCTIRFPSKLSAPAKALLDGLLIKDPNNRQVKPFSFLSIAKKLLLRSGRTCSLTLTLAILIRLPSKNVFHCIYVSCKNDLLILIEIYDYTY</sequence>
<dbReference type="SUPFAM" id="SSF56112">
    <property type="entry name" value="Protein kinase-like (PK-like)"/>
    <property type="match status" value="1"/>
</dbReference>
<keyword evidence="8" id="KW-1185">Reference proteome</keyword>
<dbReference type="Gene3D" id="1.10.510.10">
    <property type="entry name" value="Transferase(Phosphotransferase) domain 1"/>
    <property type="match status" value="1"/>
</dbReference>
<dbReference type="SMART" id="SM00220">
    <property type="entry name" value="S_TKc"/>
    <property type="match status" value="1"/>
</dbReference>
<proteinExistence type="predicted"/>
<evidence type="ECO:0000256" key="1">
    <source>
        <dbReference type="ARBA" id="ARBA00022527"/>
    </source>
</evidence>
<reference evidence="7 8" key="2">
    <citation type="submission" date="2018-11" db="EMBL/GenBank/DDBJ databases">
        <authorList>
            <consortium name="Pathogen Informatics"/>
        </authorList>
    </citation>
    <scope>NUCLEOTIDE SEQUENCE [LARGE SCALE GENOMIC DNA]</scope>
</reference>
<dbReference type="InterPro" id="IPR011009">
    <property type="entry name" value="Kinase-like_dom_sf"/>
</dbReference>
<evidence type="ECO:0000256" key="2">
    <source>
        <dbReference type="ARBA" id="ARBA00022679"/>
    </source>
</evidence>
<reference evidence="9" key="1">
    <citation type="submission" date="2017-02" db="UniProtKB">
        <authorList>
            <consortium name="WormBaseParasite"/>
        </authorList>
    </citation>
    <scope>IDENTIFICATION</scope>
</reference>
<protein>
    <submittedName>
        <fullName evidence="9">Protein kinase domain-containing protein</fullName>
    </submittedName>
</protein>
<dbReference type="EMBL" id="UYYF01004460">
    <property type="protein sequence ID" value="VDN04353.1"/>
    <property type="molecule type" value="Genomic_DNA"/>
</dbReference>
<dbReference type="Proteomes" id="UP000276776">
    <property type="component" value="Unassembled WGS sequence"/>
</dbReference>